<gene>
    <name evidence="2" type="ORF">HNY73_003367</name>
</gene>
<proteinExistence type="predicted"/>
<dbReference type="GO" id="GO:0060147">
    <property type="term" value="P:regulation of post-transcriptional gene silencing"/>
    <property type="evidence" value="ECO:0007669"/>
    <property type="project" value="InterPro"/>
</dbReference>
<accession>A0A8T0FMD7</accession>
<evidence type="ECO:0000313" key="2">
    <source>
        <dbReference type="EMBL" id="KAF8791672.1"/>
    </source>
</evidence>
<dbReference type="AlphaFoldDB" id="A0A8T0FMD7"/>
<dbReference type="Proteomes" id="UP000807504">
    <property type="component" value="Unassembled WGS sequence"/>
</dbReference>
<organism evidence="2 3">
    <name type="scientific">Argiope bruennichi</name>
    <name type="common">Wasp spider</name>
    <name type="synonym">Aranea bruennichi</name>
    <dbReference type="NCBI Taxonomy" id="94029"/>
    <lineage>
        <taxon>Eukaryota</taxon>
        <taxon>Metazoa</taxon>
        <taxon>Ecdysozoa</taxon>
        <taxon>Arthropoda</taxon>
        <taxon>Chelicerata</taxon>
        <taxon>Arachnida</taxon>
        <taxon>Araneae</taxon>
        <taxon>Araneomorphae</taxon>
        <taxon>Entelegynae</taxon>
        <taxon>Araneoidea</taxon>
        <taxon>Araneidae</taxon>
        <taxon>Argiope</taxon>
    </lineage>
</organism>
<dbReference type="EMBL" id="JABXBU010000003">
    <property type="protein sequence ID" value="KAF8791672.1"/>
    <property type="molecule type" value="Genomic_DNA"/>
</dbReference>
<dbReference type="Pfam" id="PF12530">
    <property type="entry name" value="DUF3730"/>
    <property type="match status" value="1"/>
</dbReference>
<dbReference type="InterPro" id="IPR045163">
    <property type="entry name" value="Focadhesin/RST1"/>
</dbReference>
<dbReference type="PANTHER" id="PTHR16212">
    <property type="entry name" value="FOCADHESIN FAMILY MEMBER"/>
    <property type="match status" value="1"/>
</dbReference>
<reference evidence="2" key="1">
    <citation type="journal article" date="2020" name="bioRxiv">
        <title>Chromosome-level reference genome of the European wasp spider Argiope bruennichi: a resource for studies on range expansion and evolutionary adaptation.</title>
        <authorList>
            <person name="Sheffer M.M."/>
            <person name="Hoppe A."/>
            <person name="Krehenwinkel H."/>
            <person name="Uhl G."/>
            <person name="Kuss A.W."/>
            <person name="Jensen L."/>
            <person name="Jensen C."/>
            <person name="Gillespie R.G."/>
            <person name="Hoff K.J."/>
            <person name="Prost S."/>
        </authorList>
    </citation>
    <scope>NUCLEOTIDE SEQUENCE</scope>
</reference>
<dbReference type="PANTHER" id="PTHR16212:SF4">
    <property type="entry name" value="FOCADHESIN"/>
    <property type="match status" value="1"/>
</dbReference>
<evidence type="ECO:0000259" key="1">
    <source>
        <dbReference type="Pfam" id="PF12530"/>
    </source>
</evidence>
<sequence length="794" mass="88760">MEDLKQRLKFDDVAVRSRIPELNLLWEVCADESTSTSNFAIRGIIYLVTNCHLDINYAINKFLGSLSSARCIPLLQINFTSSFVNLCLASIAKILKIVSGELIEKYVSIAIVLLDFHHISPTIAALLASSVIHLLPEPSVISFNESTSSSLSQLLTKLEQLFLNSKDSGNNAITSQNAESSNGLTCSAALEKTKSINHIYIEAFTFSVQSSLQCAKFAIQLDEANFEFKQNWLETVKNVVSCCSADNLDMIFSLVTALFLSSTDNRNFIISCLETFESILAKSSYLYAIPPILSILKVMANEDHLKAQAIHLMMQLWKKHDRCFSYLHKLLTETHKIQNKDLNINEALIAQAAAIREICLIAPEKHGVEFLGILSKIFNESNDEANLPAACLALDGVIHLCKSEAKTNLQLPPSMKTTPFEMGKLPEDVLTYIPGYCYLDLLKSLENDIILKVGVLLSYEPPLEIGKDGEPIKRSLASQSRFFEQVLSVLLNEVNIDTTDWHRCILLPSAWGAFMERAFFTCEESRKAELDLQRSLGHREFTPEEFNLQCKCAWLWVRDRLLSVIKTSVKNAPTSHANAIFAISGLIQASNKFQASLDDSTKALSDDNESYTNHQVFATEYTETVICAMISNYKTKGKVHSWLLTHLSRANSSAGSCSLISLTIAVASLSHNSLEESKDWVSTTCNLLHEKLKEEEVSSMSFEVLNPFLIEAALNIALNQAKGSPYATNLLSLYCCPPLYHTLPIIDWLLLLLQSQYLDDSEKYFIKLSLCGLRSSDEFKKSDIWTNVLCSIFH</sequence>
<reference evidence="2" key="2">
    <citation type="submission" date="2020-06" db="EMBL/GenBank/DDBJ databases">
        <authorList>
            <person name="Sheffer M."/>
        </authorList>
    </citation>
    <scope>NUCLEOTIDE SEQUENCE</scope>
</reference>
<dbReference type="InterPro" id="IPR022542">
    <property type="entry name" value="FOCAD/RST1_DUF3730"/>
</dbReference>
<evidence type="ECO:0000313" key="3">
    <source>
        <dbReference type="Proteomes" id="UP000807504"/>
    </source>
</evidence>
<name>A0A8T0FMD7_ARGBR</name>
<protein>
    <submittedName>
        <fullName evidence="2">Focadhesin like protein</fullName>
    </submittedName>
</protein>
<comment type="caution">
    <text evidence="2">The sequence shown here is derived from an EMBL/GenBank/DDBJ whole genome shotgun (WGS) entry which is preliminary data.</text>
</comment>
<keyword evidence="3" id="KW-1185">Reference proteome</keyword>
<feature type="domain" description="DUF3730" evidence="1">
    <location>
        <begin position="264"/>
        <end position="404"/>
    </location>
</feature>